<protein>
    <submittedName>
        <fullName evidence="1">3318_t:CDS:1</fullName>
    </submittedName>
</protein>
<dbReference type="EMBL" id="CAJVPT010008528">
    <property type="protein sequence ID" value="CAG8552850.1"/>
    <property type="molecule type" value="Genomic_DNA"/>
</dbReference>
<sequence>MEQQIQATENSLRQINVIQNMFIDRRNRRKRDYNLQTDEIASKKVRSIHDIPETSSSNYTGTEQETEGTSPFEVDLVKFDEAYLELDPNRMWTLRSGSKVEEVIYKFARNLPGETCLHSFIINDAKSLFFDDEWKEITASEVKDNSKLERSLRELMKKYTVKSVKELRKIVYEQFIPDGNEYDQSLHNNLDFINHAYRSMLFLWQKEENPFDSLKLEGWYEMNVWSHLIDLAFHDINIDLVRGEGMSNASSDRKNLTRTINYRKKIGRKGDGVFRLCSDRLEFGAIEAGRKWEGQSGTKYSNDSLKLFKMLEEHDCTTRYYM</sequence>
<keyword evidence="2" id="KW-1185">Reference proteome</keyword>
<accession>A0ACA9LV01</accession>
<dbReference type="Proteomes" id="UP000789525">
    <property type="component" value="Unassembled WGS sequence"/>
</dbReference>
<comment type="caution">
    <text evidence="1">The sequence shown here is derived from an EMBL/GenBank/DDBJ whole genome shotgun (WGS) entry which is preliminary data.</text>
</comment>
<evidence type="ECO:0000313" key="2">
    <source>
        <dbReference type="Proteomes" id="UP000789525"/>
    </source>
</evidence>
<gene>
    <name evidence="1" type="ORF">ACOLOM_LOCUS4925</name>
</gene>
<reference evidence="1" key="1">
    <citation type="submission" date="2021-06" db="EMBL/GenBank/DDBJ databases">
        <authorList>
            <person name="Kallberg Y."/>
            <person name="Tangrot J."/>
            <person name="Rosling A."/>
        </authorList>
    </citation>
    <scope>NUCLEOTIDE SEQUENCE</scope>
    <source>
        <strain evidence="1">CL356</strain>
    </source>
</reference>
<evidence type="ECO:0000313" key="1">
    <source>
        <dbReference type="EMBL" id="CAG8552850.1"/>
    </source>
</evidence>
<proteinExistence type="predicted"/>
<organism evidence="1 2">
    <name type="scientific">Acaulospora colombiana</name>
    <dbReference type="NCBI Taxonomy" id="27376"/>
    <lineage>
        <taxon>Eukaryota</taxon>
        <taxon>Fungi</taxon>
        <taxon>Fungi incertae sedis</taxon>
        <taxon>Mucoromycota</taxon>
        <taxon>Glomeromycotina</taxon>
        <taxon>Glomeromycetes</taxon>
        <taxon>Diversisporales</taxon>
        <taxon>Acaulosporaceae</taxon>
        <taxon>Acaulospora</taxon>
    </lineage>
</organism>
<name>A0ACA9LV01_9GLOM</name>